<dbReference type="Pfam" id="PF02491">
    <property type="entry name" value="SHS2_FTSA"/>
    <property type="match status" value="1"/>
</dbReference>
<dbReference type="CDD" id="cd24048">
    <property type="entry name" value="ASKHA_NBD_FtsA"/>
    <property type="match status" value="1"/>
</dbReference>
<evidence type="ECO:0000259" key="5">
    <source>
        <dbReference type="SMART" id="SM00842"/>
    </source>
</evidence>
<dbReference type="SMART" id="SM00842">
    <property type="entry name" value="FtsA"/>
    <property type="match status" value="1"/>
</dbReference>
<dbReference type="PANTHER" id="PTHR32432:SF4">
    <property type="entry name" value="CELL DIVISION PROTEIN FTSA"/>
    <property type="match status" value="1"/>
</dbReference>
<dbReference type="GO" id="GO:0032153">
    <property type="term" value="C:cell division site"/>
    <property type="evidence" value="ECO:0007669"/>
    <property type="project" value="TreeGrafter"/>
</dbReference>
<dbReference type="EMBL" id="LNQE01000933">
    <property type="protein sequence ID" value="KUG22904.1"/>
    <property type="molecule type" value="Genomic_DNA"/>
</dbReference>
<dbReference type="InterPro" id="IPR003494">
    <property type="entry name" value="SHS2_FtsA"/>
</dbReference>
<sequence>MGKRSNVIVGLDIGSTKTTAVVGEVTETGINVIGIGTSLNKEIRKGTVVNIDSMVESIKTAVEDAEHMSGCRINSVYVGISGSHVKGQNSLSIVSIKGREVSENDVQRAIEAAKAIAIPVGREIMHILPQSYVIDGQEGIKDPIGMSGVRLEAKVHIVTGATSAIQDIVKSVNRVGLDIDDVVLEQLAAGEAVLSADEKDLGVVLLDIGGANTSVTIFSEGSIKHTAILPVGGNYLTSDISTGLRTPLGDAEKIKLKYGCALTSLIPKDETINVPSLGGREDREVSRQILGRIIEPRMEEILNLAYKEVVRFGFEDLLAAGVVLTGGTSLLYGITELAEQIFDMPARKGIPIGIGGLSDIVNSPAHAIGVGLIIYGNNQLGGDSIYRNTTNVFGKMIRTAKKMFSEFF</sequence>
<dbReference type="Gene3D" id="3.30.1490.110">
    <property type="match status" value="1"/>
</dbReference>
<dbReference type="PANTHER" id="PTHR32432">
    <property type="entry name" value="CELL DIVISION PROTEIN FTSA-RELATED"/>
    <property type="match status" value="1"/>
</dbReference>
<evidence type="ECO:0000256" key="4">
    <source>
        <dbReference type="ARBA" id="ARBA00023306"/>
    </source>
</evidence>
<evidence type="ECO:0000256" key="2">
    <source>
        <dbReference type="ARBA" id="ARBA00022618"/>
    </source>
</evidence>
<gene>
    <name evidence="6" type="ORF">ASZ90_007301</name>
</gene>
<comment type="caution">
    <text evidence="6">The sequence shown here is derived from an EMBL/GenBank/DDBJ whole genome shotgun (WGS) entry which is preliminary data.</text>
</comment>
<dbReference type="AlphaFoldDB" id="A0A0W8FPQ9"/>
<protein>
    <submittedName>
        <fullName evidence="6">Cell division protein ftsa</fullName>
    </submittedName>
</protein>
<dbReference type="InterPro" id="IPR020823">
    <property type="entry name" value="Cell_div_FtsA"/>
</dbReference>
<dbReference type="Pfam" id="PF14450">
    <property type="entry name" value="FtsA"/>
    <property type="match status" value="1"/>
</dbReference>
<organism evidence="6">
    <name type="scientific">hydrocarbon metagenome</name>
    <dbReference type="NCBI Taxonomy" id="938273"/>
    <lineage>
        <taxon>unclassified sequences</taxon>
        <taxon>metagenomes</taxon>
        <taxon>ecological metagenomes</taxon>
    </lineage>
</organism>
<accession>A0A0W8FPQ9</accession>
<proteinExistence type="inferred from homology"/>
<reference evidence="6" key="1">
    <citation type="journal article" date="2015" name="Proc. Natl. Acad. Sci. U.S.A.">
        <title>Networks of energetic and metabolic interactions define dynamics in microbial communities.</title>
        <authorList>
            <person name="Embree M."/>
            <person name="Liu J.K."/>
            <person name="Al-Bassam M.M."/>
            <person name="Zengler K."/>
        </authorList>
    </citation>
    <scope>NUCLEOTIDE SEQUENCE</scope>
</reference>
<dbReference type="HAMAP" id="MF_02033">
    <property type="entry name" value="FtsA"/>
    <property type="match status" value="1"/>
</dbReference>
<keyword evidence="1" id="KW-1003">Cell membrane</keyword>
<dbReference type="FunFam" id="3.30.1490.110:FF:000001">
    <property type="entry name" value="Cell division protein FtsA"/>
    <property type="match status" value="1"/>
</dbReference>
<dbReference type="NCBIfam" id="TIGR01174">
    <property type="entry name" value="ftsA"/>
    <property type="match status" value="1"/>
</dbReference>
<dbReference type="PIRSF" id="PIRSF003101">
    <property type="entry name" value="FtsA"/>
    <property type="match status" value="1"/>
</dbReference>
<keyword evidence="3" id="KW-0472">Membrane</keyword>
<feature type="domain" description="SHS2" evidence="5">
    <location>
        <begin position="8"/>
        <end position="193"/>
    </location>
</feature>
<dbReference type="Gene3D" id="3.30.420.40">
    <property type="match status" value="2"/>
</dbReference>
<name>A0A0W8FPQ9_9ZZZZ</name>
<evidence type="ECO:0000256" key="1">
    <source>
        <dbReference type="ARBA" id="ARBA00022475"/>
    </source>
</evidence>
<keyword evidence="4" id="KW-0131">Cell cycle</keyword>
<dbReference type="GO" id="GO:0009898">
    <property type="term" value="C:cytoplasmic side of plasma membrane"/>
    <property type="evidence" value="ECO:0007669"/>
    <property type="project" value="TreeGrafter"/>
</dbReference>
<dbReference type="GO" id="GO:0051301">
    <property type="term" value="P:cell division"/>
    <property type="evidence" value="ECO:0007669"/>
    <property type="project" value="UniProtKB-KW"/>
</dbReference>
<keyword evidence="2 6" id="KW-0132">Cell division</keyword>
<dbReference type="InterPro" id="IPR043129">
    <property type="entry name" value="ATPase_NBD"/>
</dbReference>
<evidence type="ECO:0000256" key="3">
    <source>
        <dbReference type="ARBA" id="ARBA00023136"/>
    </source>
</evidence>
<dbReference type="InterPro" id="IPR050696">
    <property type="entry name" value="FtsA/MreB"/>
</dbReference>
<evidence type="ECO:0000313" key="6">
    <source>
        <dbReference type="EMBL" id="KUG22904.1"/>
    </source>
</evidence>
<dbReference type="SUPFAM" id="SSF53067">
    <property type="entry name" value="Actin-like ATPase domain"/>
    <property type="match status" value="2"/>
</dbReference>